<dbReference type="PROSITE" id="PS51257">
    <property type="entry name" value="PROKAR_LIPOPROTEIN"/>
    <property type="match status" value="1"/>
</dbReference>
<feature type="chain" id="PRO_5011638695" evidence="4">
    <location>
        <begin position="22"/>
        <end position="336"/>
    </location>
</feature>
<dbReference type="Pfam" id="PF03480">
    <property type="entry name" value="DctP"/>
    <property type="match status" value="1"/>
</dbReference>
<dbReference type="RefSeq" id="WP_092491792.1">
    <property type="nucleotide sequence ID" value="NZ_FNKD01000001.1"/>
</dbReference>
<organism evidence="5 6">
    <name type="scientific">Virgibacillus salinus</name>
    <dbReference type="NCBI Taxonomy" id="553311"/>
    <lineage>
        <taxon>Bacteria</taxon>
        <taxon>Bacillati</taxon>
        <taxon>Bacillota</taxon>
        <taxon>Bacilli</taxon>
        <taxon>Bacillales</taxon>
        <taxon>Bacillaceae</taxon>
        <taxon>Virgibacillus</taxon>
    </lineage>
</organism>
<dbReference type="InterPro" id="IPR038404">
    <property type="entry name" value="TRAP_DctP_sf"/>
</dbReference>
<dbReference type="STRING" id="553311.SAMN05216231_0955"/>
<accession>A0A1H0Z1I4</accession>
<dbReference type="AlphaFoldDB" id="A0A1H0Z1I4"/>
<evidence type="ECO:0000256" key="3">
    <source>
        <dbReference type="ARBA" id="ARBA00022729"/>
    </source>
</evidence>
<reference evidence="5 6" key="1">
    <citation type="submission" date="2016-10" db="EMBL/GenBank/DDBJ databases">
        <authorList>
            <person name="de Groot N.N."/>
        </authorList>
    </citation>
    <scope>NUCLEOTIDE SEQUENCE [LARGE SCALE GENOMIC DNA]</scope>
    <source>
        <strain evidence="5 6">CGMCC 1.10449</strain>
    </source>
</reference>
<dbReference type="EMBL" id="FNKD01000001">
    <property type="protein sequence ID" value="SDQ20946.1"/>
    <property type="molecule type" value="Genomic_DNA"/>
</dbReference>
<dbReference type="NCBIfam" id="TIGR00787">
    <property type="entry name" value="dctP"/>
    <property type="match status" value="1"/>
</dbReference>
<protein>
    <submittedName>
        <fullName evidence="5">Tripartite ATP-independent transporter solute receptor, DctP family</fullName>
    </submittedName>
</protein>
<keyword evidence="3 4" id="KW-0732">Signal</keyword>
<dbReference type="PANTHER" id="PTHR33376">
    <property type="match status" value="1"/>
</dbReference>
<dbReference type="Proteomes" id="UP000199444">
    <property type="component" value="Unassembled WGS sequence"/>
</dbReference>
<keyword evidence="2" id="KW-0813">Transport</keyword>
<name>A0A1H0Z1I4_9BACI</name>
<evidence type="ECO:0000313" key="6">
    <source>
        <dbReference type="Proteomes" id="UP000199444"/>
    </source>
</evidence>
<evidence type="ECO:0000313" key="5">
    <source>
        <dbReference type="EMBL" id="SDQ20946.1"/>
    </source>
</evidence>
<evidence type="ECO:0000256" key="4">
    <source>
        <dbReference type="SAM" id="SignalP"/>
    </source>
</evidence>
<dbReference type="Gene3D" id="3.40.190.170">
    <property type="entry name" value="Bacterial extracellular solute-binding protein, family 7"/>
    <property type="match status" value="1"/>
</dbReference>
<proteinExistence type="inferred from homology"/>
<dbReference type="CDD" id="cd13603">
    <property type="entry name" value="PBP2_TRAP_Siap_TeaA_like"/>
    <property type="match status" value="1"/>
</dbReference>
<evidence type="ECO:0000256" key="2">
    <source>
        <dbReference type="ARBA" id="ARBA00022448"/>
    </source>
</evidence>
<keyword evidence="6" id="KW-1185">Reference proteome</keyword>
<dbReference type="PANTHER" id="PTHR33376:SF7">
    <property type="entry name" value="C4-DICARBOXYLATE-BINDING PROTEIN DCTB"/>
    <property type="match status" value="1"/>
</dbReference>
<feature type="signal peptide" evidence="4">
    <location>
        <begin position="1"/>
        <end position="21"/>
    </location>
</feature>
<gene>
    <name evidence="5" type="ORF">SAMN05216231_0955</name>
</gene>
<dbReference type="NCBIfam" id="NF037995">
    <property type="entry name" value="TRAP_S1"/>
    <property type="match status" value="1"/>
</dbReference>
<evidence type="ECO:0000256" key="1">
    <source>
        <dbReference type="ARBA" id="ARBA00009023"/>
    </source>
</evidence>
<dbReference type="GO" id="GO:0055085">
    <property type="term" value="P:transmembrane transport"/>
    <property type="evidence" value="ECO:0007669"/>
    <property type="project" value="InterPro"/>
</dbReference>
<dbReference type="GO" id="GO:0030288">
    <property type="term" value="C:outer membrane-bounded periplasmic space"/>
    <property type="evidence" value="ECO:0007669"/>
    <property type="project" value="InterPro"/>
</dbReference>
<sequence>MKRVIGLLMGLSLIFILAACGGDESSNGESSGSEGETTTWKLGHLSNEDHQWHKTAVKFSELVSEKTDGKLEIEIYPNEQLGSETEVLNGIEAGTVDMTISGETMQNWAPEAALMAVPYAFKDEEHVKSVVEGDIGEEIESAVKEKVGVTPLYYHLRAPRNLTSNEPIKSPSDLEGFKMRVPNVPLFMDSWKEAGARPQVMDFSEVFTGLQQGVIDGQENPVDLIHSASFFEVQDYVNKTEHVRSWIYVVVGNEQLNSLNEDMQAAVKEAAEEAQAFGMDLYKTETEGYVQKLEDKGMEFVEVDQDAFAEAMKPAVQNSLSEEQLALYEKILSAAE</sequence>
<comment type="similarity">
    <text evidence="1">Belongs to the bacterial solute-binding protein 7 family.</text>
</comment>
<dbReference type="PIRSF" id="PIRSF006470">
    <property type="entry name" value="DctB"/>
    <property type="match status" value="1"/>
</dbReference>
<keyword evidence="5" id="KW-0675">Receptor</keyword>
<dbReference type="InterPro" id="IPR004682">
    <property type="entry name" value="TRAP_DctP"/>
</dbReference>
<dbReference type="InterPro" id="IPR018389">
    <property type="entry name" value="DctP_fam"/>
</dbReference>